<dbReference type="PANTHER" id="PTHR33048">
    <property type="entry name" value="PTH11-LIKE INTEGRAL MEMBRANE PROTEIN (AFU_ORTHOLOGUE AFUA_5G11245)"/>
    <property type="match status" value="1"/>
</dbReference>
<sequence length="354" mass="39368">MAAYSDTLVSALPHNTLGKADLIVETIFLTIALLCTGIRLWSRRLNKTQLQANDYLILTALVIVIARYAVMVVLVVKCGLGLHVDEVDSLGGPARLVVFYKLFYMTDLTWITLVVLIKVSILHFYSVTFPIKWFRYLVYGVMAFAIAFWVAAFFSQVFFCIPPQKLWLQNIPGQCGNLVTIKIVVASTDLGIDIVVIALPMPLLWKLHLAAAKKISLTFIFGLGFIIIIFTSVRIHFIPELDSPDTTYEFLEIGLTSSLVPLLGILTANLPISAPVFIRVFLISSLGSSSAADSDNFRRLRDEEYGLANIEMSRGASASNNVGKINVKRDWEVNSIPVVEGRPNLPYPDNRILE</sequence>
<dbReference type="GO" id="GO:0016020">
    <property type="term" value="C:membrane"/>
    <property type="evidence" value="ECO:0007669"/>
    <property type="project" value="UniProtKB-SubCell"/>
</dbReference>
<comment type="caution">
    <text evidence="8">The sequence shown here is derived from an EMBL/GenBank/DDBJ whole genome shotgun (WGS) entry which is preliminary data.</text>
</comment>
<dbReference type="Proteomes" id="UP001305414">
    <property type="component" value="Unassembled WGS sequence"/>
</dbReference>
<name>A0AAN7UDH1_9PEZI</name>
<evidence type="ECO:0000313" key="8">
    <source>
        <dbReference type="EMBL" id="KAK5630235.1"/>
    </source>
</evidence>
<feature type="transmembrane region" description="Helical" evidence="6">
    <location>
        <begin position="179"/>
        <end position="205"/>
    </location>
</feature>
<feature type="transmembrane region" description="Helical" evidence="6">
    <location>
        <begin position="217"/>
        <end position="238"/>
    </location>
</feature>
<evidence type="ECO:0000256" key="2">
    <source>
        <dbReference type="ARBA" id="ARBA00022692"/>
    </source>
</evidence>
<evidence type="ECO:0000256" key="4">
    <source>
        <dbReference type="ARBA" id="ARBA00023136"/>
    </source>
</evidence>
<keyword evidence="3 6" id="KW-1133">Transmembrane helix</keyword>
<protein>
    <recommendedName>
        <fullName evidence="7">Rhodopsin domain-containing protein</fullName>
    </recommendedName>
</protein>
<dbReference type="AlphaFoldDB" id="A0AAN7UDH1"/>
<comment type="subcellular location">
    <subcellularLocation>
        <location evidence="1">Membrane</location>
        <topology evidence="1">Multi-pass membrane protein</topology>
    </subcellularLocation>
</comment>
<evidence type="ECO:0000256" key="5">
    <source>
        <dbReference type="ARBA" id="ARBA00038359"/>
    </source>
</evidence>
<feature type="transmembrane region" description="Helical" evidence="6">
    <location>
        <begin position="258"/>
        <end position="282"/>
    </location>
</feature>
<feature type="transmembrane region" description="Helical" evidence="6">
    <location>
        <begin position="102"/>
        <end position="125"/>
    </location>
</feature>
<evidence type="ECO:0000256" key="1">
    <source>
        <dbReference type="ARBA" id="ARBA00004141"/>
    </source>
</evidence>
<feature type="domain" description="Rhodopsin" evidence="7">
    <location>
        <begin position="38"/>
        <end position="277"/>
    </location>
</feature>
<evidence type="ECO:0000313" key="9">
    <source>
        <dbReference type="Proteomes" id="UP001305414"/>
    </source>
</evidence>
<dbReference type="Pfam" id="PF20684">
    <property type="entry name" value="Fung_rhodopsin"/>
    <property type="match status" value="1"/>
</dbReference>
<dbReference type="InterPro" id="IPR049326">
    <property type="entry name" value="Rhodopsin_dom_fungi"/>
</dbReference>
<feature type="transmembrane region" description="Helical" evidence="6">
    <location>
        <begin position="137"/>
        <end position="159"/>
    </location>
</feature>
<accession>A0AAN7UDH1</accession>
<proteinExistence type="inferred from homology"/>
<keyword evidence="4 6" id="KW-0472">Membrane</keyword>
<dbReference type="PANTHER" id="PTHR33048:SF47">
    <property type="entry name" value="INTEGRAL MEMBRANE PROTEIN-RELATED"/>
    <property type="match status" value="1"/>
</dbReference>
<keyword evidence="2 6" id="KW-0812">Transmembrane</keyword>
<keyword evidence="9" id="KW-1185">Reference proteome</keyword>
<organism evidence="8 9">
    <name type="scientific">Xylaria bambusicola</name>
    <dbReference type="NCBI Taxonomy" id="326684"/>
    <lineage>
        <taxon>Eukaryota</taxon>
        <taxon>Fungi</taxon>
        <taxon>Dikarya</taxon>
        <taxon>Ascomycota</taxon>
        <taxon>Pezizomycotina</taxon>
        <taxon>Sordariomycetes</taxon>
        <taxon>Xylariomycetidae</taxon>
        <taxon>Xylariales</taxon>
        <taxon>Xylariaceae</taxon>
        <taxon>Xylaria</taxon>
    </lineage>
</organism>
<gene>
    <name evidence="8" type="ORF">RRF57_005950</name>
</gene>
<feature type="transmembrane region" description="Helical" evidence="6">
    <location>
        <begin position="22"/>
        <end position="42"/>
    </location>
</feature>
<dbReference type="EMBL" id="JAWHQM010000015">
    <property type="protein sequence ID" value="KAK5630235.1"/>
    <property type="molecule type" value="Genomic_DNA"/>
</dbReference>
<evidence type="ECO:0000256" key="3">
    <source>
        <dbReference type="ARBA" id="ARBA00022989"/>
    </source>
</evidence>
<evidence type="ECO:0000259" key="7">
    <source>
        <dbReference type="Pfam" id="PF20684"/>
    </source>
</evidence>
<dbReference type="InterPro" id="IPR052337">
    <property type="entry name" value="SAT4-like"/>
</dbReference>
<comment type="similarity">
    <text evidence="5">Belongs to the SAT4 family.</text>
</comment>
<feature type="transmembrane region" description="Helical" evidence="6">
    <location>
        <begin position="54"/>
        <end position="82"/>
    </location>
</feature>
<evidence type="ECO:0000256" key="6">
    <source>
        <dbReference type="SAM" id="Phobius"/>
    </source>
</evidence>
<reference evidence="8 9" key="1">
    <citation type="submission" date="2023-10" db="EMBL/GenBank/DDBJ databases">
        <title>Draft genome sequence of Xylaria bambusicola isolate GMP-LS, the root and basal stem rot pathogen of sugarcane in Indonesia.</title>
        <authorList>
            <person name="Selvaraj P."/>
            <person name="Muralishankar V."/>
            <person name="Muruganantham S."/>
            <person name="Sp S."/>
            <person name="Haryani S."/>
            <person name="Lau K.J.X."/>
            <person name="Naqvi N.I."/>
        </authorList>
    </citation>
    <scope>NUCLEOTIDE SEQUENCE [LARGE SCALE GENOMIC DNA]</scope>
    <source>
        <strain evidence="8">GMP-LS</strain>
    </source>
</reference>